<evidence type="ECO:0000313" key="2">
    <source>
        <dbReference type="Proteomes" id="UP001501057"/>
    </source>
</evidence>
<evidence type="ECO:0000313" key="1">
    <source>
        <dbReference type="EMBL" id="GAA1744006.1"/>
    </source>
</evidence>
<gene>
    <name evidence="1" type="ORF">GCM10009710_25050</name>
</gene>
<dbReference type="EMBL" id="BAAAME010000004">
    <property type="protein sequence ID" value="GAA1744006.1"/>
    <property type="molecule type" value="Genomic_DNA"/>
</dbReference>
<organism evidence="1 2">
    <name type="scientific">Aeromicrobium alkaliterrae</name>
    <dbReference type="NCBI Taxonomy" id="302168"/>
    <lineage>
        <taxon>Bacteria</taxon>
        <taxon>Bacillati</taxon>
        <taxon>Actinomycetota</taxon>
        <taxon>Actinomycetes</taxon>
        <taxon>Propionibacteriales</taxon>
        <taxon>Nocardioidaceae</taxon>
        <taxon>Aeromicrobium</taxon>
    </lineage>
</organism>
<reference evidence="1 2" key="1">
    <citation type="journal article" date="2019" name="Int. J. Syst. Evol. Microbiol.">
        <title>The Global Catalogue of Microorganisms (GCM) 10K type strain sequencing project: providing services to taxonomists for standard genome sequencing and annotation.</title>
        <authorList>
            <consortium name="The Broad Institute Genomics Platform"/>
            <consortium name="The Broad Institute Genome Sequencing Center for Infectious Disease"/>
            <person name="Wu L."/>
            <person name="Ma J."/>
        </authorList>
    </citation>
    <scope>NUCLEOTIDE SEQUENCE [LARGE SCALE GENOMIC DNA]</scope>
    <source>
        <strain evidence="1 2">JCM 13518</strain>
    </source>
</reference>
<comment type="caution">
    <text evidence="1">The sequence shown here is derived from an EMBL/GenBank/DDBJ whole genome shotgun (WGS) entry which is preliminary data.</text>
</comment>
<protein>
    <submittedName>
        <fullName evidence="1">Uncharacterized protein</fullName>
    </submittedName>
</protein>
<name>A0ABN2K0M9_9ACTN</name>
<keyword evidence="2" id="KW-1185">Reference proteome</keyword>
<sequence length="72" mass="7767">MTVRVVVTTVSRLRRQSAIAPQPPVVVVRLGGLAWRARVVPPDRGAPGLRAGALRVRARHLAQPQTLRTCPG</sequence>
<accession>A0ABN2K0M9</accession>
<proteinExistence type="predicted"/>
<dbReference type="Proteomes" id="UP001501057">
    <property type="component" value="Unassembled WGS sequence"/>
</dbReference>